<evidence type="ECO:0000256" key="1">
    <source>
        <dbReference type="ARBA" id="ARBA00004141"/>
    </source>
</evidence>
<dbReference type="InterPro" id="IPR038213">
    <property type="entry name" value="IFI6/IFI27-like_sf"/>
</dbReference>
<dbReference type="PROSITE" id="PS50206">
    <property type="entry name" value="RHODANESE_3"/>
    <property type="match status" value="1"/>
</dbReference>
<evidence type="ECO:0000256" key="3">
    <source>
        <dbReference type="ARBA" id="ARBA00022692"/>
    </source>
</evidence>
<comment type="caution">
    <text evidence="8">The sequence shown here is derived from an EMBL/GenBank/DDBJ whole genome shotgun (WGS) entry which is preliminary data.</text>
</comment>
<feature type="region of interest" description="Disordered" evidence="6">
    <location>
        <begin position="22"/>
        <end position="54"/>
    </location>
</feature>
<evidence type="ECO:0000313" key="8">
    <source>
        <dbReference type="EMBL" id="KAK0516772.1"/>
    </source>
</evidence>
<protein>
    <recommendedName>
        <fullName evidence="7">Rhodanese domain-containing protein</fullName>
    </recommendedName>
</protein>
<keyword evidence="9" id="KW-1185">Reference proteome</keyword>
<dbReference type="InterPro" id="IPR009311">
    <property type="entry name" value="IFI6/IFI27-like"/>
</dbReference>
<keyword evidence="3" id="KW-0812">Transmembrane</keyword>
<dbReference type="Gene3D" id="6.10.110.10">
    <property type="match status" value="1"/>
</dbReference>
<gene>
    <name evidence="8" type="ORF">JMJ35_001375</name>
</gene>
<dbReference type="Proteomes" id="UP001166286">
    <property type="component" value="Unassembled WGS sequence"/>
</dbReference>
<evidence type="ECO:0000256" key="2">
    <source>
        <dbReference type="ARBA" id="ARBA00007262"/>
    </source>
</evidence>
<evidence type="ECO:0000313" key="9">
    <source>
        <dbReference type="Proteomes" id="UP001166286"/>
    </source>
</evidence>
<evidence type="ECO:0000259" key="7">
    <source>
        <dbReference type="PROSITE" id="PS50206"/>
    </source>
</evidence>
<evidence type="ECO:0000256" key="4">
    <source>
        <dbReference type="ARBA" id="ARBA00022989"/>
    </source>
</evidence>
<comment type="subcellular location">
    <subcellularLocation>
        <location evidence="1">Membrane</location>
        <topology evidence="1">Multi-pass membrane protein</topology>
    </subcellularLocation>
</comment>
<sequence>MTTILKTLFPCLPFAREGSIRLPTTTRTTSSSTHRLISEKPPLHHPPRTQNPQLTTTKATTTISSEKQPLAPSPTLTTTQATTSIISLLLSSPSPTPTPHLTSQISSLVHQAGGWSEYLASKILNALETVLKEAKMMEWNEGMKGAYEKACEAAEAFEGFVKEHPVAVGVFVTVLALGVVGVLAPECLGWLGFEEVGILEGSWAARWQATYMGLVPKGSLFSFFQRLGMTKWRWMGGVVSEEEGLAQMMKEYGV</sequence>
<feature type="domain" description="Rhodanese" evidence="7">
    <location>
        <begin position="190"/>
        <end position="216"/>
    </location>
</feature>
<dbReference type="InterPro" id="IPR001763">
    <property type="entry name" value="Rhodanese-like_dom"/>
</dbReference>
<proteinExistence type="inferred from homology"/>
<keyword evidence="4" id="KW-1133">Transmembrane helix</keyword>
<organism evidence="8 9">
    <name type="scientific">Cladonia borealis</name>
    <dbReference type="NCBI Taxonomy" id="184061"/>
    <lineage>
        <taxon>Eukaryota</taxon>
        <taxon>Fungi</taxon>
        <taxon>Dikarya</taxon>
        <taxon>Ascomycota</taxon>
        <taxon>Pezizomycotina</taxon>
        <taxon>Lecanoromycetes</taxon>
        <taxon>OSLEUM clade</taxon>
        <taxon>Lecanoromycetidae</taxon>
        <taxon>Lecanorales</taxon>
        <taxon>Lecanorineae</taxon>
        <taxon>Cladoniaceae</taxon>
        <taxon>Cladonia</taxon>
    </lineage>
</organism>
<keyword evidence="5" id="KW-0472">Membrane</keyword>
<dbReference type="EMBL" id="JAFEKC020000002">
    <property type="protein sequence ID" value="KAK0516772.1"/>
    <property type="molecule type" value="Genomic_DNA"/>
</dbReference>
<evidence type="ECO:0000256" key="5">
    <source>
        <dbReference type="ARBA" id="ARBA00023136"/>
    </source>
</evidence>
<dbReference type="GO" id="GO:0016020">
    <property type="term" value="C:membrane"/>
    <property type="evidence" value="ECO:0007669"/>
    <property type="project" value="UniProtKB-SubCell"/>
</dbReference>
<comment type="similarity">
    <text evidence="2">Belongs to the IFI6/IFI27 family.</text>
</comment>
<reference evidence="8" key="1">
    <citation type="submission" date="2023-03" db="EMBL/GenBank/DDBJ databases">
        <title>Complete genome of Cladonia borealis.</title>
        <authorList>
            <person name="Park H."/>
        </authorList>
    </citation>
    <scope>NUCLEOTIDE SEQUENCE</scope>
    <source>
        <strain evidence="8">ANT050790</strain>
    </source>
</reference>
<name>A0AA39R890_9LECA</name>
<accession>A0AA39R890</accession>
<dbReference type="Pfam" id="PF06140">
    <property type="entry name" value="Ifi-6-16"/>
    <property type="match status" value="1"/>
</dbReference>
<feature type="compositionally biased region" description="Low complexity" evidence="6">
    <location>
        <begin position="24"/>
        <end position="33"/>
    </location>
</feature>
<evidence type="ECO:0000256" key="6">
    <source>
        <dbReference type="SAM" id="MobiDB-lite"/>
    </source>
</evidence>
<dbReference type="AlphaFoldDB" id="A0AA39R890"/>